<proteinExistence type="predicted"/>
<organism evidence="1">
    <name type="scientific">marine sediment metagenome</name>
    <dbReference type="NCBI Taxonomy" id="412755"/>
    <lineage>
        <taxon>unclassified sequences</taxon>
        <taxon>metagenomes</taxon>
        <taxon>ecological metagenomes</taxon>
    </lineage>
</organism>
<comment type="caution">
    <text evidence="1">The sequence shown here is derived from an EMBL/GenBank/DDBJ whole genome shotgun (WGS) entry which is preliminary data.</text>
</comment>
<name>X1FCW3_9ZZZZ</name>
<dbReference type="EMBL" id="BARU01000961">
    <property type="protein sequence ID" value="GAH27254.1"/>
    <property type="molecule type" value="Genomic_DNA"/>
</dbReference>
<protein>
    <submittedName>
        <fullName evidence="1">Uncharacterized protein</fullName>
    </submittedName>
</protein>
<sequence>MEIFKPLLFNILPIEEAEIPLPKDETTPPVIKIYFVIN</sequence>
<gene>
    <name evidence="1" type="ORF">S03H2_02761</name>
</gene>
<evidence type="ECO:0000313" key="1">
    <source>
        <dbReference type="EMBL" id="GAH27254.1"/>
    </source>
</evidence>
<dbReference type="AlphaFoldDB" id="X1FCW3"/>
<accession>X1FCW3</accession>
<reference evidence="1" key="1">
    <citation type="journal article" date="2014" name="Front. Microbiol.">
        <title>High frequency of phylogenetically diverse reductive dehalogenase-homologous genes in deep subseafloor sedimentary metagenomes.</title>
        <authorList>
            <person name="Kawai M."/>
            <person name="Futagami T."/>
            <person name="Toyoda A."/>
            <person name="Takaki Y."/>
            <person name="Nishi S."/>
            <person name="Hori S."/>
            <person name="Arai W."/>
            <person name="Tsubouchi T."/>
            <person name="Morono Y."/>
            <person name="Uchiyama I."/>
            <person name="Ito T."/>
            <person name="Fujiyama A."/>
            <person name="Inagaki F."/>
            <person name="Takami H."/>
        </authorList>
    </citation>
    <scope>NUCLEOTIDE SEQUENCE</scope>
    <source>
        <strain evidence="1">Expedition CK06-06</strain>
    </source>
</reference>
<feature type="non-terminal residue" evidence="1">
    <location>
        <position position="38"/>
    </location>
</feature>